<dbReference type="OrthoDB" id="6429739at2759"/>
<keyword evidence="8" id="KW-0406">Ion transport</keyword>
<accession>A0A7R9BG27</accession>
<keyword evidence="9 11" id="KW-0472">Membrane</keyword>
<evidence type="ECO:0000256" key="11">
    <source>
        <dbReference type="SAM" id="Phobius"/>
    </source>
</evidence>
<evidence type="ECO:0000256" key="4">
    <source>
        <dbReference type="ARBA" id="ARBA00022475"/>
    </source>
</evidence>
<keyword evidence="13" id="KW-1185">Reference proteome</keyword>
<keyword evidence="6" id="KW-0375">Hydrogen ion transport</keyword>
<evidence type="ECO:0000256" key="6">
    <source>
        <dbReference type="ARBA" id="ARBA00022781"/>
    </source>
</evidence>
<feature type="transmembrane region" description="Helical" evidence="11">
    <location>
        <begin position="7"/>
        <end position="31"/>
    </location>
</feature>
<dbReference type="EMBL" id="OA882153">
    <property type="protein sequence ID" value="CAD7273302.1"/>
    <property type="molecule type" value="Genomic_DNA"/>
</dbReference>
<feature type="transmembrane region" description="Helical" evidence="11">
    <location>
        <begin position="139"/>
        <end position="158"/>
    </location>
</feature>
<comment type="similarity">
    <text evidence="2">Belongs to the otopetrin family.</text>
</comment>
<dbReference type="EMBL" id="CAJPEX010000116">
    <property type="protein sequence ID" value="CAG0913454.1"/>
    <property type="molecule type" value="Genomic_DNA"/>
</dbReference>
<evidence type="ECO:0000256" key="10">
    <source>
        <dbReference type="ARBA" id="ARBA00023303"/>
    </source>
</evidence>
<gene>
    <name evidence="12" type="ORF">NMOB1V02_LOCUS1195</name>
</gene>
<keyword evidence="4" id="KW-1003">Cell membrane</keyword>
<evidence type="ECO:0000256" key="1">
    <source>
        <dbReference type="ARBA" id="ARBA00004651"/>
    </source>
</evidence>
<feature type="transmembrane region" description="Helical" evidence="11">
    <location>
        <begin position="500"/>
        <end position="517"/>
    </location>
</feature>
<dbReference type="GO" id="GO:0005886">
    <property type="term" value="C:plasma membrane"/>
    <property type="evidence" value="ECO:0007669"/>
    <property type="project" value="UniProtKB-SubCell"/>
</dbReference>
<feature type="transmembrane region" description="Helical" evidence="11">
    <location>
        <begin position="46"/>
        <end position="66"/>
    </location>
</feature>
<keyword evidence="10" id="KW-0407">Ion channel</keyword>
<protein>
    <submittedName>
        <fullName evidence="12">Uncharacterized protein</fullName>
    </submittedName>
</protein>
<evidence type="ECO:0000256" key="9">
    <source>
        <dbReference type="ARBA" id="ARBA00023136"/>
    </source>
</evidence>
<name>A0A7R9BG27_9CRUS</name>
<feature type="transmembrane region" description="Helical" evidence="11">
    <location>
        <begin position="424"/>
        <end position="446"/>
    </location>
</feature>
<evidence type="ECO:0000256" key="2">
    <source>
        <dbReference type="ARBA" id="ARBA00006513"/>
    </source>
</evidence>
<sequence>MSQQQGTAAFVVVSFVYAKLLLVACVAFLLAEVAAYKIPLYYFEGFFTYLYGVSILFLLYVFCYLLQNGTRSRAKRSRKVASGSKLKVSLFQVGLQKGRADEEQGVASQSQQKMTESLISTVKPLKFKTTINDSTHGSFFLRIGAIVFGLGTLIYCGLELGAFFEVPWNSPCHELVNGLNPALQMAFTFMQMYFIFMNAKLNIHKFKVVARFGLMHVIATNICVWLRTIVREGLKDFTKYYVDNYNGPSEDHLIMSSGNVTLEEMMEKNLTCERVPIMGSIRNDAAPYLYPIVVEYSLIAAVVLFVMWLHIGRNPRYISEDEITAPGMDTSFISTATTSTTKVDCVGASKGLFFGLLFLICSMIATILFFILIENEKFHQYAIYLADCAHSGLLLFSLLAVLIGFCRVKKLKFNAEREDLLNALCLRISAFGVLLYATFTTIAGAVKFLNPELDIPCLLVLITGALTIFEVALQVLFVSDASKRSIHRPELNPTRPGRQLVTILLLTNITMYGIYTFEAQKVDRLPVQVHFYGSLPWAVLVKITLPLCIFHRFHASVMLADIWKNGYRPKAD</sequence>
<comment type="subcellular location">
    <subcellularLocation>
        <location evidence="1">Cell membrane</location>
        <topology evidence="1">Multi-pass membrane protein</topology>
    </subcellularLocation>
</comment>
<evidence type="ECO:0000256" key="7">
    <source>
        <dbReference type="ARBA" id="ARBA00022989"/>
    </source>
</evidence>
<feature type="transmembrane region" description="Helical" evidence="11">
    <location>
        <begin position="208"/>
        <end position="230"/>
    </location>
</feature>
<feature type="transmembrane region" description="Helical" evidence="11">
    <location>
        <begin position="352"/>
        <end position="373"/>
    </location>
</feature>
<evidence type="ECO:0000313" key="13">
    <source>
        <dbReference type="Proteomes" id="UP000678499"/>
    </source>
</evidence>
<evidence type="ECO:0000256" key="5">
    <source>
        <dbReference type="ARBA" id="ARBA00022692"/>
    </source>
</evidence>
<dbReference type="GO" id="GO:0015252">
    <property type="term" value="F:proton channel activity"/>
    <property type="evidence" value="ECO:0007669"/>
    <property type="project" value="InterPro"/>
</dbReference>
<dbReference type="PANTHER" id="PTHR21522:SF62">
    <property type="entry name" value="OTOPETRIN-LIKE A, ISOFORM C"/>
    <property type="match status" value="1"/>
</dbReference>
<reference evidence="12" key="1">
    <citation type="submission" date="2020-11" db="EMBL/GenBank/DDBJ databases">
        <authorList>
            <person name="Tran Van P."/>
        </authorList>
    </citation>
    <scope>NUCLEOTIDE SEQUENCE</scope>
</reference>
<feature type="transmembrane region" description="Helical" evidence="11">
    <location>
        <begin position="529"/>
        <end position="550"/>
    </location>
</feature>
<organism evidence="12">
    <name type="scientific">Notodromas monacha</name>
    <dbReference type="NCBI Taxonomy" id="399045"/>
    <lineage>
        <taxon>Eukaryota</taxon>
        <taxon>Metazoa</taxon>
        <taxon>Ecdysozoa</taxon>
        <taxon>Arthropoda</taxon>
        <taxon>Crustacea</taxon>
        <taxon>Oligostraca</taxon>
        <taxon>Ostracoda</taxon>
        <taxon>Podocopa</taxon>
        <taxon>Podocopida</taxon>
        <taxon>Cypridocopina</taxon>
        <taxon>Cypridoidea</taxon>
        <taxon>Cyprididae</taxon>
        <taxon>Notodromas</taxon>
    </lineage>
</organism>
<feature type="transmembrane region" description="Helical" evidence="11">
    <location>
        <begin position="379"/>
        <end position="403"/>
    </location>
</feature>
<dbReference type="Proteomes" id="UP000678499">
    <property type="component" value="Unassembled WGS sequence"/>
</dbReference>
<feature type="transmembrane region" description="Helical" evidence="11">
    <location>
        <begin position="178"/>
        <end position="196"/>
    </location>
</feature>
<dbReference type="InterPro" id="IPR004878">
    <property type="entry name" value="Otopetrin"/>
</dbReference>
<dbReference type="Pfam" id="PF03189">
    <property type="entry name" value="Otopetrin"/>
    <property type="match status" value="1"/>
</dbReference>
<keyword evidence="7 11" id="KW-1133">Transmembrane helix</keyword>
<evidence type="ECO:0000313" key="12">
    <source>
        <dbReference type="EMBL" id="CAD7273302.1"/>
    </source>
</evidence>
<dbReference type="AlphaFoldDB" id="A0A7R9BG27"/>
<evidence type="ECO:0000256" key="8">
    <source>
        <dbReference type="ARBA" id="ARBA00023065"/>
    </source>
</evidence>
<proteinExistence type="inferred from homology"/>
<feature type="transmembrane region" description="Helical" evidence="11">
    <location>
        <begin position="288"/>
        <end position="309"/>
    </location>
</feature>
<keyword evidence="3" id="KW-0813">Transport</keyword>
<keyword evidence="5 11" id="KW-0812">Transmembrane</keyword>
<feature type="transmembrane region" description="Helical" evidence="11">
    <location>
        <begin position="458"/>
        <end position="479"/>
    </location>
</feature>
<evidence type="ECO:0000256" key="3">
    <source>
        <dbReference type="ARBA" id="ARBA00022448"/>
    </source>
</evidence>
<dbReference type="PANTHER" id="PTHR21522">
    <property type="entry name" value="PROTON CHANNEL OTOP"/>
    <property type="match status" value="1"/>
</dbReference>